<comment type="caution">
    <text evidence="2">The sequence shown here is derived from an EMBL/GenBank/DDBJ whole genome shotgun (WGS) entry which is preliminary data.</text>
</comment>
<organism evidence="2 3">
    <name type="scientific">Rhynchophorus ferrugineus</name>
    <name type="common">Red palm weevil</name>
    <name type="synonym">Curculio ferrugineus</name>
    <dbReference type="NCBI Taxonomy" id="354439"/>
    <lineage>
        <taxon>Eukaryota</taxon>
        <taxon>Metazoa</taxon>
        <taxon>Ecdysozoa</taxon>
        <taxon>Arthropoda</taxon>
        <taxon>Hexapoda</taxon>
        <taxon>Insecta</taxon>
        <taxon>Pterygota</taxon>
        <taxon>Neoptera</taxon>
        <taxon>Endopterygota</taxon>
        <taxon>Coleoptera</taxon>
        <taxon>Polyphaga</taxon>
        <taxon>Cucujiformia</taxon>
        <taxon>Curculionidae</taxon>
        <taxon>Dryophthorinae</taxon>
        <taxon>Rhynchophorus</taxon>
    </lineage>
</organism>
<evidence type="ECO:0000313" key="2">
    <source>
        <dbReference type="EMBL" id="KAF7285252.1"/>
    </source>
</evidence>
<name>A0A834J1L9_RHYFE</name>
<keyword evidence="3" id="KW-1185">Reference proteome</keyword>
<feature type="compositionally biased region" description="Polar residues" evidence="1">
    <location>
        <begin position="111"/>
        <end position="121"/>
    </location>
</feature>
<protein>
    <submittedName>
        <fullName evidence="2">Uncharacterized protein</fullName>
    </submittedName>
</protein>
<proteinExistence type="predicted"/>
<accession>A0A834J1L9</accession>
<sequence>MWVFLIFFSPSSRPFLAVSNDGRLTRRKDNGELKVEGIGKPSRLSEVSGNAAFQLLSTVAPSTPHPSNKFANVSRSARSLLRRYRHDRHSRSLPTPNYDSTGAPPPVLSPLSESRNRSCSETPAAVGM</sequence>
<evidence type="ECO:0000313" key="3">
    <source>
        <dbReference type="Proteomes" id="UP000625711"/>
    </source>
</evidence>
<reference evidence="2" key="1">
    <citation type="submission" date="2020-08" db="EMBL/GenBank/DDBJ databases">
        <title>Genome sequencing and assembly of the red palm weevil Rhynchophorus ferrugineus.</title>
        <authorList>
            <person name="Dias G.B."/>
            <person name="Bergman C.M."/>
            <person name="Manee M."/>
        </authorList>
    </citation>
    <scope>NUCLEOTIDE SEQUENCE</scope>
    <source>
        <strain evidence="2">AA-2017</strain>
        <tissue evidence="2">Whole larva</tissue>
    </source>
</reference>
<evidence type="ECO:0000256" key="1">
    <source>
        <dbReference type="SAM" id="MobiDB-lite"/>
    </source>
</evidence>
<dbReference type="Proteomes" id="UP000625711">
    <property type="component" value="Unassembled WGS sequence"/>
</dbReference>
<gene>
    <name evidence="2" type="ORF">GWI33_011382</name>
</gene>
<dbReference type="EMBL" id="JAACXV010000058">
    <property type="protein sequence ID" value="KAF7285252.1"/>
    <property type="molecule type" value="Genomic_DNA"/>
</dbReference>
<dbReference type="AlphaFoldDB" id="A0A834J1L9"/>
<feature type="region of interest" description="Disordered" evidence="1">
    <location>
        <begin position="83"/>
        <end position="128"/>
    </location>
</feature>